<accession>A0A2H4PIA3</accession>
<reference evidence="1 2" key="1">
    <citation type="submission" date="2017-11" db="EMBL/GenBank/DDBJ databases">
        <authorList>
            <person name="Keri A.G."/>
            <person name="Ahn S.H."/>
            <person name="Alvarado I.A."/>
            <person name="Hartigan K.A."/>
            <person name="Shaffer C.D."/>
            <person name="Weston-Hafer K.A."/>
            <person name="Russell D.A."/>
            <person name="Pope W.H."/>
            <person name="Jacobs-Sera D."/>
            <person name="Hendrix R.W."/>
            <person name="Hatfull G.F."/>
        </authorList>
    </citation>
    <scope>NUCLEOTIDE SEQUENCE [LARGE SCALE GENOMIC DNA]</scope>
</reference>
<sequence length="119" mass="13229">MDIVAAITKLDTQFKRGLLSAADYSWELQLITSSKVEELANTYTIVHLVDGEVIGKSTESTWYEVCEIVQCYKCTEMNVPCTDCPTDAFVSELSSDDKAVMVTHDAFGTTVITAYKNRD</sequence>
<dbReference type="Proteomes" id="UP000241007">
    <property type="component" value="Segment"/>
</dbReference>
<evidence type="ECO:0000313" key="1">
    <source>
        <dbReference type="EMBL" id="ATW62521.1"/>
    </source>
</evidence>
<keyword evidence="2" id="KW-1185">Reference proteome</keyword>
<gene>
    <name evidence="1" type="ORF">SEA_WRIGHTON_88</name>
</gene>
<dbReference type="EMBL" id="MG515223">
    <property type="protein sequence ID" value="ATW62521.1"/>
    <property type="molecule type" value="Genomic_DNA"/>
</dbReference>
<proteinExistence type="predicted"/>
<protein>
    <submittedName>
        <fullName evidence="1">Uncharacterized protein</fullName>
    </submittedName>
</protein>
<name>A0A2H4PIA3_9CAUD</name>
<organism evidence="1 2">
    <name type="scientific">Streptomyces phage WRightOn</name>
    <dbReference type="NCBI Taxonomy" id="2053723"/>
    <lineage>
        <taxon>Viruses</taxon>
        <taxon>Duplodnaviria</taxon>
        <taxon>Heunggongvirae</taxon>
        <taxon>Uroviricota</taxon>
        <taxon>Caudoviricetes</taxon>
        <taxon>Beephvirinae</taxon>
        <taxon>Manuelvirus</taxon>
        <taxon>Manuelvirus wrighton</taxon>
    </lineage>
</organism>
<evidence type="ECO:0000313" key="2">
    <source>
        <dbReference type="Proteomes" id="UP000241007"/>
    </source>
</evidence>